<gene>
    <name evidence="6" type="ORF">BOVATA_003400</name>
</gene>
<evidence type="ECO:0000313" key="7">
    <source>
        <dbReference type="Proteomes" id="UP000236319"/>
    </source>
</evidence>
<feature type="domain" description="N-acetyltransferase" evidence="5">
    <location>
        <begin position="228"/>
        <end position="376"/>
    </location>
</feature>
<evidence type="ECO:0000256" key="1">
    <source>
        <dbReference type="ARBA" id="ARBA00022679"/>
    </source>
</evidence>
<dbReference type="GO" id="GO:0007023">
    <property type="term" value="P:post-chaperonin tubulin folding pathway"/>
    <property type="evidence" value="ECO:0007669"/>
    <property type="project" value="InterPro"/>
</dbReference>
<dbReference type="SUPFAM" id="SSF55729">
    <property type="entry name" value="Acyl-CoA N-acyltransferases (Nat)"/>
    <property type="match status" value="1"/>
</dbReference>
<dbReference type="OrthoDB" id="10264728at2759"/>
<name>A0A2H6K765_9APIC</name>
<evidence type="ECO:0000256" key="3">
    <source>
        <dbReference type="SAM" id="Coils"/>
    </source>
</evidence>
<dbReference type="GeneID" id="39872617"/>
<dbReference type="PROSITE" id="PS51186">
    <property type="entry name" value="GNAT"/>
    <property type="match status" value="1"/>
</dbReference>
<dbReference type="CDD" id="cd04301">
    <property type="entry name" value="NAT_SF"/>
    <property type="match status" value="1"/>
</dbReference>
<dbReference type="SUPFAM" id="SSF46988">
    <property type="entry name" value="Tubulin chaperone cofactor A"/>
    <property type="match status" value="1"/>
</dbReference>
<dbReference type="VEuPathDB" id="PiroplasmaDB:BOVATA_003400"/>
<dbReference type="PANTHER" id="PTHR45910:SF1">
    <property type="entry name" value="N-ALPHA-ACETYLTRANSFERASE 20"/>
    <property type="match status" value="1"/>
</dbReference>
<dbReference type="InterPro" id="IPR016181">
    <property type="entry name" value="Acyl_CoA_acyltransferase"/>
</dbReference>
<keyword evidence="4" id="KW-0812">Transmembrane</keyword>
<dbReference type="AlphaFoldDB" id="A0A2H6K765"/>
<reference evidence="6 7" key="1">
    <citation type="journal article" date="2017" name="BMC Genomics">
        <title>Whole-genome assembly of Babesia ovata and comparative genomics between closely related pathogens.</title>
        <authorList>
            <person name="Yamagishi J."/>
            <person name="Asada M."/>
            <person name="Hakimi H."/>
            <person name="Tanaka T.Q."/>
            <person name="Sugimoto C."/>
            <person name="Kawazu S."/>
        </authorList>
    </citation>
    <scope>NUCLEOTIDE SEQUENCE [LARGE SCALE GENOMIC DNA]</scope>
    <source>
        <strain evidence="6 7">Miyake</strain>
    </source>
</reference>
<dbReference type="Gene3D" id="3.40.630.30">
    <property type="match status" value="1"/>
</dbReference>
<sequence length="464" mass="52570">MRRSPQNCSHGLLVVADCLDGKKRYKCLPYESSEIQCMDAAFATYPVGFSCFTSCGELKCPSDDFMTPSVSDDFKVGAHHGKCVIELSLPIPSAPGCPCCRHDAADVQRDVVTIRAPFPQKSIQRAPSNSDTSSVIAQRKSGFPSVAYTRCSRRVLTKMNFAICFSAFVALFSTLFAAVPAASAAAEFNKACLKEFMVLKNNDRFVARRYGTFSLPDVLPRKQEAEPASERRMTFSDIHAIRRIEKDRFTELYGFAEYLMFLVYYPNLCFVIDIDGELAAFIIGKTEIEDGVTYGHVTSLVVRPAFRRQKFATRLMQEFERVCREELNCAFINFFVNPENEGALSLYNKLGYRVHRRLPKYYNSENDAFDMRKPITVESSEIKLSALRRLLRELDYYRAELNTLRSELAKTEESSEQKRWNMLISENVAVMHATRDKMAEYSRDLAEMGVETPADVLAAINSDI</sequence>
<dbReference type="InterPro" id="IPR051646">
    <property type="entry name" value="NatB_acetyltransferase_subunit"/>
</dbReference>
<dbReference type="GO" id="GO:0031416">
    <property type="term" value="C:NatB complex"/>
    <property type="evidence" value="ECO:0007669"/>
    <property type="project" value="TreeGrafter"/>
</dbReference>
<dbReference type="InterPro" id="IPR000182">
    <property type="entry name" value="GNAT_dom"/>
</dbReference>
<proteinExistence type="predicted"/>
<dbReference type="PANTHER" id="PTHR45910">
    <property type="entry name" value="N-ALPHA-ACETYLTRANSFERASE 20"/>
    <property type="match status" value="1"/>
</dbReference>
<dbReference type="Proteomes" id="UP000236319">
    <property type="component" value="Unassembled WGS sequence"/>
</dbReference>
<organism evidence="6 7">
    <name type="scientific">Babesia ovata</name>
    <dbReference type="NCBI Taxonomy" id="189622"/>
    <lineage>
        <taxon>Eukaryota</taxon>
        <taxon>Sar</taxon>
        <taxon>Alveolata</taxon>
        <taxon>Apicomplexa</taxon>
        <taxon>Aconoidasida</taxon>
        <taxon>Piroplasmida</taxon>
        <taxon>Babesiidae</taxon>
        <taxon>Babesia</taxon>
    </lineage>
</organism>
<evidence type="ECO:0000259" key="5">
    <source>
        <dbReference type="PROSITE" id="PS51186"/>
    </source>
</evidence>
<protein>
    <submittedName>
        <fullName evidence="6">GNAT family protein</fullName>
    </submittedName>
</protein>
<feature type="transmembrane region" description="Helical" evidence="4">
    <location>
        <begin position="160"/>
        <end position="182"/>
    </location>
</feature>
<dbReference type="RefSeq" id="XP_028865090.1">
    <property type="nucleotide sequence ID" value="XM_029009257.1"/>
</dbReference>
<accession>A0A2H6K765</accession>
<keyword evidence="2" id="KW-0012">Acyltransferase</keyword>
<comment type="caution">
    <text evidence="6">The sequence shown here is derived from an EMBL/GenBank/DDBJ whole genome shotgun (WGS) entry which is preliminary data.</text>
</comment>
<keyword evidence="3" id="KW-0175">Coiled coil</keyword>
<feature type="coiled-coil region" evidence="3">
    <location>
        <begin position="387"/>
        <end position="414"/>
    </location>
</feature>
<keyword evidence="4" id="KW-0472">Membrane</keyword>
<keyword evidence="1" id="KW-0808">Transferase</keyword>
<dbReference type="EMBL" id="BDSA01000001">
    <property type="protein sequence ID" value="GBE58847.1"/>
    <property type="molecule type" value="Genomic_DNA"/>
</dbReference>
<keyword evidence="7" id="KW-1185">Reference proteome</keyword>
<keyword evidence="4" id="KW-1133">Transmembrane helix</keyword>
<evidence type="ECO:0000313" key="6">
    <source>
        <dbReference type="EMBL" id="GBE58847.1"/>
    </source>
</evidence>
<dbReference type="InterPro" id="IPR036126">
    <property type="entry name" value="TBCA_sf"/>
</dbReference>
<dbReference type="GO" id="GO:0004596">
    <property type="term" value="F:protein-N-terminal amino-acid acetyltransferase activity"/>
    <property type="evidence" value="ECO:0007669"/>
    <property type="project" value="TreeGrafter"/>
</dbReference>
<dbReference type="Pfam" id="PF00583">
    <property type="entry name" value="Acetyltransf_1"/>
    <property type="match status" value="1"/>
</dbReference>
<evidence type="ECO:0000256" key="2">
    <source>
        <dbReference type="ARBA" id="ARBA00023315"/>
    </source>
</evidence>
<dbReference type="GO" id="GO:0007021">
    <property type="term" value="P:tubulin complex assembly"/>
    <property type="evidence" value="ECO:0007669"/>
    <property type="project" value="InterPro"/>
</dbReference>
<evidence type="ECO:0000256" key="4">
    <source>
        <dbReference type="SAM" id="Phobius"/>
    </source>
</evidence>
<dbReference type="GO" id="GO:0048487">
    <property type="term" value="F:beta-tubulin binding"/>
    <property type="evidence" value="ECO:0007669"/>
    <property type="project" value="InterPro"/>
</dbReference>